<evidence type="ECO:0000256" key="1">
    <source>
        <dbReference type="PIRSR" id="PIRSR613078-1"/>
    </source>
</evidence>
<feature type="region of interest" description="Disordered" evidence="4">
    <location>
        <begin position="31"/>
        <end position="62"/>
    </location>
</feature>
<protein>
    <recommendedName>
        <fullName evidence="7">Phosphoglycerate mutase-like protein</fullName>
    </recommendedName>
</protein>
<evidence type="ECO:0000256" key="4">
    <source>
        <dbReference type="SAM" id="MobiDB-lite"/>
    </source>
</evidence>
<evidence type="ECO:0000313" key="5">
    <source>
        <dbReference type="EMBL" id="SZX76984.1"/>
    </source>
</evidence>
<feature type="compositionally biased region" description="Low complexity" evidence="4">
    <location>
        <begin position="37"/>
        <end position="56"/>
    </location>
</feature>
<dbReference type="STRING" id="3088.A0A383WIQ0"/>
<feature type="coiled-coil region" evidence="3">
    <location>
        <begin position="85"/>
        <end position="133"/>
    </location>
</feature>
<dbReference type="AlphaFoldDB" id="A0A383WIQ0"/>
<feature type="active site" description="Tele-phosphohistidine intermediate" evidence="1">
    <location>
        <position position="194"/>
    </location>
</feature>
<dbReference type="InterPro" id="IPR052765">
    <property type="entry name" value="PGM-Related"/>
</dbReference>
<evidence type="ECO:0000256" key="3">
    <source>
        <dbReference type="SAM" id="Coils"/>
    </source>
</evidence>
<evidence type="ECO:0000313" key="6">
    <source>
        <dbReference type="Proteomes" id="UP000256970"/>
    </source>
</evidence>
<dbReference type="PANTHER" id="PTHR46192">
    <property type="entry name" value="BROAD-RANGE ACID PHOSPHATASE DET1"/>
    <property type="match status" value="1"/>
</dbReference>
<dbReference type="InterPro" id="IPR029033">
    <property type="entry name" value="His_PPase_superfam"/>
</dbReference>
<dbReference type="SUPFAM" id="SSF53254">
    <property type="entry name" value="Phosphoglycerate mutase-like"/>
    <property type="match status" value="1"/>
</dbReference>
<organism evidence="5 6">
    <name type="scientific">Tetradesmus obliquus</name>
    <name type="common">Green alga</name>
    <name type="synonym">Acutodesmus obliquus</name>
    <dbReference type="NCBI Taxonomy" id="3088"/>
    <lineage>
        <taxon>Eukaryota</taxon>
        <taxon>Viridiplantae</taxon>
        <taxon>Chlorophyta</taxon>
        <taxon>core chlorophytes</taxon>
        <taxon>Chlorophyceae</taxon>
        <taxon>CS clade</taxon>
        <taxon>Sphaeropleales</taxon>
        <taxon>Scenedesmaceae</taxon>
        <taxon>Tetradesmus</taxon>
    </lineage>
</organism>
<sequence>MHSSSLHRGQKAVCLHTSLTASQLPSRCSLLAPSKQPSVRVSSRTTPRSSSTSSSSHSARQTLELHSPTELLHHQRPGSSAGDEVQQLQRSVHDLSSLVQQQQQSLAQQQATIQQLQSTVQQLTQQQQDQQQQLSGGSQGGWWDPSIRPFDAQRAAYGDRRLLGLFDAQFHSTSRGAIPADVRVLPDRIILVRHAQSEGNVDCDAYTYIPDPQVPLTALGCRQAQEAGQAIRRHMEAAKGTNYKLFFYSSPYKRSIQTCMGIRDAFASSQVAGVQEEVQLREQDFGNFQDAEGKQREKAERLRYGRFFYRFPNGESGADVYDRITVFTDHLIRDINAGRFANSTSLVLVTHGLALRIFLMRWFHWSVDQFMSVYNPPNAVPLVLEKVGPHAGDCTWMHTKSFYRLCPDSMAVLKGCTPDMCATHSLPPGARSMDELACLEAHGKSAEEQWAELGGGW</sequence>
<feature type="binding site" evidence="2">
    <location>
        <begin position="193"/>
        <end position="200"/>
    </location>
    <ligand>
        <name>substrate</name>
    </ligand>
</feature>
<evidence type="ECO:0000256" key="2">
    <source>
        <dbReference type="PIRSR" id="PIRSR613078-2"/>
    </source>
</evidence>
<feature type="active site" description="Proton donor/acceptor" evidence="1">
    <location>
        <position position="282"/>
    </location>
</feature>
<gene>
    <name evidence="5" type="ORF">BQ4739_LOCUS17345</name>
</gene>
<keyword evidence="3" id="KW-0175">Coiled coil</keyword>
<dbReference type="CDD" id="cd07067">
    <property type="entry name" value="HP_PGM_like"/>
    <property type="match status" value="1"/>
</dbReference>
<name>A0A383WIQ0_TETOB</name>
<dbReference type="Pfam" id="PF00300">
    <property type="entry name" value="His_Phos_1"/>
    <property type="match status" value="1"/>
</dbReference>
<reference evidence="5 6" key="1">
    <citation type="submission" date="2016-10" db="EMBL/GenBank/DDBJ databases">
        <authorList>
            <person name="Cai Z."/>
        </authorList>
    </citation>
    <scope>NUCLEOTIDE SEQUENCE [LARGE SCALE GENOMIC DNA]</scope>
</reference>
<dbReference type="InterPro" id="IPR013078">
    <property type="entry name" value="His_Pase_superF_clade-1"/>
</dbReference>
<accession>A0A383WIQ0</accession>
<dbReference type="Proteomes" id="UP000256970">
    <property type="component" value="Unassembled WGS sequence"/>
</dbReference>
<keyword evidence="6" id="KW-1185">Reference proteome</keyword>
<feature type="binding site" evidence="2">
    <location>
        <position position="254"/>
    </location>
    <ligand>
        <name>substrate</name>
    </ligand>
</feature>
<evidence type="ECO:0008006" key="7">
    <source>
        <dbReference type="Google" id="ProtNLM"/>
    </source>
</evidence>
<dbReference type="EMBL" id="FNXT01001271">
    <property type="protein sequence ID" value="SZX76984.1"/>
    <property type="molecule type" value="Genomic_DNA"/>
</dbReference>
<dbReference type="Gene3D" id="3.40.50.1240">
    <property type="entry name" value="Phosphoglycerate mutase-like"/>
    <property type="match status" value="1"/>
</dbReference>
<dbReference type="SMART" id="SM00855">
    <property type="entry name" value="PGAM"/>
    <property type="match status" value="1"/>
</dbReference>
<proteinExistence type="predicted"/>